<name>A0A8H3EZE5_9LECA</name>
<dbReference type="OrthoDB" id="3210850at2759"/>
<keyword evidence="1" id="KW-0812">Transmembrane</keyword>
<sequence>MATSSATRLYILRPAQLRKLTFQRILTILTYLIAMLFIFSNTIYLTIFQAESHHVCHGTIILCLAFYVSSKIVVYLFLLERASSIRGLRKLRDPYWIAGIAIIAGGFGTIAVFAFIGPMVVVSSDPSHDCQIGLPIKALIPLLSYDVLLNMGLTILYLAMANTICNRLSWHNSFKLLMQAMPFRNHGPFPNQEAVFELFMAKSVLACLGVVLSTVGNLVALIVLRGHEEAWMCLTFCSADVSWAVLVIHWLTSNVFRHDQATLTACPRARQLAGEYHEMR</sequence>
<comment type="caution">
    <text evidence="2">The sequence shown here is derived from an EMBL/GenBank/DDBJ whole genome shotgun (WGS) entry which is preliminary data.</text>
</comment>
<protein>
    <submittedName>
        <fullName evidence="2">Uncharacterized protein</fullName>
    </submittedName>
</protein>
<feature type="transmembrane region" description="Helical" evidence="1">
    <location>
        <begin position="95"/>
        <end position="116"/>
    </location>
</feature>
<feature type="transmembrane region" description="Helical" evidence="1">
    <location>
        <begin position="25"/>
        <end position="47"/>
    </location>
</feature>
<evidence type="ECO:0000256" key="1">
    <source>
        <dbReference type="SAM" id="Phobius"/>
    </source>
</evidence>
<dbReference type="AlphaFoldDB" id="A0A8H3EZE5"/>
<organism evidence="2 3">
    <name type="scientific">Heterodermia speciosa</name>
    <dbReference type="NCBI Taxonomy" id="116794"/>
    <lineage>
        <taxon>Eukaryota</taxon>
        <taxon>Fungi</taxon>
        <taxon>Dikarya</taxon>
        <taxon>Ascomycota</taxon>
        <taxon>Pezizomycotina</taxon>
        <taxon>Lecanoromycetes</taxon>
        <taxon>OSLEUM clade</taxon>
        <taxon>Lecanoromycetidae</taxon>
        <taxon>Caliciales</taxon>
        <taxon>Physciaceae</taxon>
        <taxon>Heterodermia</taxon>
    </lineage>
</organism>
<evidence type="ECO:0000313" key="3">
    <source>
        <dbReference type="Proteomes" id="UP000664521"/>
    </source>
</evidence>
<keyword evidence="3" id="KW-1185">Reference proteome</keyword>
<keyword evidence="1" id="KW-0472">Membrane</keyword>
<dbReference type="Proteomes" id="UP000664521">
    <property type="component" value="Unassembled WGS sequence"/>
</dbReference>
<feature type="transmembrane region" description="Helical" evidence="1">
    <location>
        <begin position="230"/>
        <end position="251"/>
    </location>
</feature>
<reference evidence="2" key="1">
    <citation type="submission" date="2021-03" db="EMBL/GenBank/DDBJ databases">
        <authorList>
            <person name="Tagirdzhanova G."/>
        </authorList>
    </citation>
    <scope>NUCLEOTIDE SEQUENCE</scope>
</reference>
<dbReference type="PANTHER" id="PTHR38848:SF3">
    <property type="entry name" value="G-PROTEIN COUPLED RECEPTORS FAMILY 3 PROFILE DOMAIN-CONTAINING PROTEIN"/>
    <property type="match status" value="1"/>
</dbReference>
<feature type="transmembrane region" description="Helical" evidence="1">
    <location>
        <begin position="59"/>
        <end position="79"/>
    </location>
</feature>
<proteinExistence type="predicted"/>
<accession>A0A8H3EZE5</accession>
<feature type="transmembrane region" description="Helical" evidence="1">
    <location>
        <begin position="204"/>
        <end position="224"/>
    </location>
</feature>
<feature type="transmembrane region" description="Helical" evidence="1">
    <location>
        <begin position="147"/>
        <end position="165"/>
    </location>
</feature>
<dbReference type="PANTHER" id="PTHR38848">
    <property type="entry name" value="G-PROTEIN COUPLED RECEPTORS FAMILY 3 PROFILE DOMAIN-CONTAINING PROTEIN"/>
    <property type="match status" value="1"/>
</dbReference>
<evidence type="ECO:0000313" key="2">
    <source>
        <dbReference type="EMBL" id="CAF9911601.1"/>
    </source>
</evidence>
<gene>
    <name evidence="2" type="ORF">HETSPECPRED_000393</name>
</gene>
<keyword evidence="1" id="KW-1133">Transmembrane helix</keyword>
<dbReference type="EMBL" id="CAJPDS010000010">
    <property type="protein sequence ID" value="CAF9911601.1"/>
    <property type="molecule type" value="Genomic_DNA"/>
</dbReference>